<evidence type="ECO:0000313" key="8">
    <source>
        <dbReference type="Proteomes" id="UP000276215"/>
    </source>
</evidence>
<name>A0A3N4JZC5_9PEZI</name>
<dbReference type="GO" id="GO:0005739">
    <property type="term" value="C:mitochondrion"/>
    <property type="evidence" value="ECO:0007669"/>
    <property type="project" value="TreeGrafter"/>
</dbReference>
<dbReference type="PANTHER" id="PTHR11266">
    <property type="entry name" value="PEROXISOMAL MEMBRANE PROTEIN 2, PXMP2 MPV17"/>
    <property type="match status" value="1"/>
</dbReference>
<keyword evidence="5" id="KW-0472">Membrane</keyword>
<evidence type="ECO:0000256" key="4">
    <source>
        <dbReference type="ARBA" id="ARBA00022989"/>
    </source>
</evidence>
<keyword evidence="8" id="KW-1185">Reference proteome</keyword>
<dbReference type="Pfam" id="PF04117">
    <property type="entry name" value="Mpv17_PMP22"/>
    <property type="match status" value="1"/>
</dbReference>
<dbReference type="AlphaFoldDB" id="A0A3N4JZC5"/>
<evidence type="ECO:0000313" key="7">
    <source>
        <dbReference type="EMBL" id="RPB03627.1"/>
    </source>
</evidence>
<proteinExistence type="inferred from homology"/>
<dbReference type="EMBL" id="ML120362">
    <property type="protein sequence ID" value="RPB03627.1"/>
    <property type="molecule type" value="Genomic_DNA"/>
</dbReference>
<dbReference type="Proteomes" id="UP000276215">
    <property type="component" value="Unassembled WGS sequence"/>
</dbReference>
<evidence type="ECO:0000256" key="1">
    <source>
        <dbReference type="ARBA" id="ARBA00004141"/>
    </source>
</evidence>
<keyword evidence="3" id="KW-0812">Transmembrane</keyword>
<gene>
    <name evidence="7" type="ORF">L873DRAFT_1670034</name>
</gene>
<dbReference type="GO" id="GO:0016020">
    <property type="term" value="C:membrane"/>
    <property type="evidence" value="ECO:0007669"/>
    <property type="project" value="UniProtKB-SubCell"/>
</dbReference>
<reference evidence="7 8" key="1">
    <citation type="journal article" date="2018" name="Nat. Ecol. Evol.">
        <title>Pezizomycetes genomes reveal the molecular basis of ectomycorrhizal truffle lifestyle.</title>
        <authorList>
            <person name="Murat C."/>
            <person name="Payen T."/>
            <person name="Noel B."/>
            <person name="Kuo A."/>
            <person name="Morin E."/>
            <person name="Chen J."/>
            <person name="Kohler A."/>
            <person name="Krizsan K."/>
            <person name="Balestrini R."/>
            <person name="Da Silva C."/>
            <person name="Montanini B."/>
            <person name="Hainaut M."/>
            <person name="Levati E."/>
            <person name="Barry K.W."/>
            <person name="Belfiori B."/>
            <person name="Cichocki N."/>
            <person name="Clum A."/>
            <person name="Dockter R.B."/>
            <person name="Fauchery L."/>
            <person name="Guy J."/>
            <person name="Iotti M."/>
            <person name="Le Tacon F."/>
            <person name="Lindquist E.A."/>
            <person name="Lipzen A."/>
            <person name="Malagnac F."/>
            <person name="Mello A."/>
            <person name="Molinier V."/>
            <person name="Miyauchi S."/>
            <person name="Poulain J."/>
            <person name="Riccioni C."/>
            <person name="Rubini A."/>
            <person name="Sitrit Y."/>
            <person name="Splivallo R."/>
            <person name="Traeger S."/>
            <person name="Wang M."/>
            <person name="Zifcakova L."/>
            <person name="Wipf D."/>
            <person name="Zambonelli A."/>
            <person name="Paolocci F."/>
            <person name="Nowrousian M."/>
            <person name="Ottonello S."/>
            <person name="Baldrian P."/>
            <person name="Spatafora J.W."/>
            <person name="Henrissat B."/>
            <person name="Nagy L.G."/>
            <person name="Aury J.M."/>
            <person name="Wincker P."/>
            <person name="Grigoriev I.V."/>
            <person name="Bonfante P."/>
            <person name="Martin F.M."/>
        </authorList>
    </citation>
    <scope>NUCLEOTIDE SEQUENCE [LARGE SCALE GENOMIC DNA]</scope>
    <source>
        <strain evidence="7 8">120613-1</strain>
    </source>
</reference>
<evidence type="ECO:0000256" key="2">
    <source>
        <dbReference type="ARBA" id="ARBA00006824"/>
    </source>
</evidence>
<dbReference type="STRING" id="1336337.A0A3N4JZC5"/>
<evidence type="ECO:0000256" key="5">
    <source>
        <dbReference type="ARBA" id="ARBA00023136"/>
    </source>
</evidence>
<dbReference type="PANTHER" id="PTHR11266:SF50">
    <property type="entry name" value="VACUOLAR MEMBRANE PROTEIN YOR292C"/>
    <property type="match status" value="1"/>
</dbReference>
<comment type="similarity">
    <text evidence="2 6">Belongs to the peroxisomal membrane protein PXMP2/4 family.</text>
</comment>
<accession>A0A3N4JZC5</accession>
<protein>
    <submittedName>
        <fullName evidence="7">Uncharacterized protein</fullName>
    </submittedName>
</protein>
<keyword evidence="4" id="KW-1133">Transmembrane helix</keyword>
<evidence type="ECO:0000256" key="6">
    <source>
        <dbReference type="RuleBase" id="RU363053"/>
    </source>
</evidence>
<dbReference type="OrthoDB" id="10267969at2759"/>
<comment type="subcellular location">
    <subcellularLocation>
        <location evidence="1">Membrane</location>
        <topology evidence="1">Multi-pass membrane protein</topology>
    </subcellularLocation>
</comment>
<dbReference type="InterPro" id="IPR007248">
    <property type="entry name" value="Mpv17_PMP22"/>
</dbReference>
<sequence>MTQIFPTLLRRYDATFAARPLLTMMVTNTLLGAIADTTAQTVTSIRERSLRQPLPPSPSSAAISTAIHTLDNAISEKPLIPQSTQLPPPFDWGRLARFMSWGCIVAPFQFKWFQFLSGRYPISAGKGGGGMGALVKRVGLDQLAFAPVGLAGFFGWMTVSEGGGWGDIKRKFKEVYFDALRSNYMLWPAVQMINFRLIPLKFQLPFASSWGILWGTYLSLTNSAAEV</sequence>
<organism evidence="7 8">
    <name type="scientific">Choiromyces venosus 120613-1</name>
    <dbReference type="NCBI Taxonomy" id="1336337"/>
    <lineage>
        <taxon>Eukaryota</taxon>
        <taxon>Fungi</taxon>
        <taxon>Dikarya</taxon>
        <taxon>Ascomycota</taxon>
        <taxon>Pezizomycotina</taxon>
        <taxon>Pezizomycetes</taxon>
        <taxon>Pezizales</taxon>
        <taxon>Tuberaceae</taxon>
        <taxon>Choiromyces</taxon>
    </lineage>
</organism>
<evidence type="ECO:0000256" key="3">
    <source>
        <dbReference type="ARBA" id="ARBA00022692"/>
    </source>
</evidence>